<keyword evidence="5" id="KW-0560">Oxidoreductase</keyword>
<evidence type="ECO:0000256" key="4">
    <source>
        <dbReference type="ARBA" id="ARBA00022729"/>
    </source>
</evidence>
<dbReference type="InterPro" id="IPR036909">
    <property type="entry name" value="Cyt_c-like_dom_sf"/>
</dbReference>
<evidence type="ECO:0000256" key="7">
    <source>
        <dbReference type="PROSITE-ProRule" id="PRU00433"/>
    </source>
</evidence>
<feature type="domain" description="Cytochrome c" evidence="8">
    <location>
        <begin position="206"/>
        <end position="361"/>
    </location>
</feature>
<dbReference type="EMBL" id="JACOOJ010000004">
    <property type="protein sequence ID" value="MBC5631852.1"/>
    <property type="molecule type" value="Genomic_DNA"/>
</dbReference>
<evidence type="ECO:0000313" key="10">
    <source>
        <dbReference type="Proteomes" id="UP000651475"/>
    </source>
</evidence>
<dbReference type="PANTHER" id="PTHR30600">
    <property type="entry name" value="CYTOCHROME C PEROXIDASE-RELATED"/>
    <property type="match status" value="1"/>
</dbReference>
<keyword evidence="3 7" id="KW-0479">Metal-binding</keyword>
<evidence type="ECO:0000256" key="5">
    <source>
        <dbReference type="ARBA" id="ARBA00023002"/>
    </source>
</evidence>
<reference evidence="9 10" key="1">
    <citation type="submission" date="2020-08" db="EMBL/GenBank/DDBJ databases">
        <title>Genome public.</title>
        <authorList>
            <person name="Liu C."/>
            <person name="Sun Q."/>
        </authorList>
    </citation>
    <scope>NUCLEOTIDE SEQUENCE [LARGE SCALE GENOMIC DNA]</scope>
    <source>
        <strain evidence="9 10">NSJ-79</strain>
    </source>
</reference>
<dbReference type="InterPro" id="IPR009056">
    <property type="entry name" value="Cyt_c-like_dom"/>
</dbReference>
<evidence type="ECO:0000256" key="6">
    <source>
        <dbReference type="ARBA" id="ARBA00023004"/>
    </source>
</evidence>
<name>A0ABR7DKF6_9BACT</name>
<dbReference type="Proteomes" id="UP000651475">
    <property type="component" value="Unassembled WGS sequence"/>
</dbReference>
<organism evidence="9 10">
    <name type="scientific">Parabacteroides hominis</name>
    <dbReference type="NCBI Taxonomy" id="2763057"/>
    <lineage>
        <taxon>Bacteria</taxon>
        <taxon>Pseudomonadati</taxon>
        <taxon>Bacteroidota</taxon>
        <taxon>Bacteroidia</taxon>
        <taxon>Bacteroidales</taxon>
        <taxon>Tannerellaceae</taxon>
        <taxon>Parabacteroides</taxon>
    </lineage>
</organism>
<keyword evidence="4" id="KW-0732">Signal</keyword>
<comment type="subcellular location">
    <subcellularLocation>
        <location evidence="1">Cell envelope</location>
    </subcellularLocation>
</comment>
<accession>A0ABR7DKF6</accession>
<sequence length="367" mass="41185">MDSCGYGKTKVAWLLGAVLLFFACAPVTRTDLSEKELLGKRIFFDESLSEPAGQSCGTCHEPTKGFADKYGRITSEGAVKGLFSNRNSMTCAYVAYVPALHYNKEDETYVGGLFWDGRVNSLEEQAGQPFVNPLEMGNKDRKMVVEKFRNATYYPDFVRIYGEIVSCDSLYGKILDALATYQRSIEVNPYTSKYDAYLEGRYELTGQEKEGLALFKEKGLCAECHVLDNDERAGRVLFTDHTYDNLGIPSNPDNPFFQVPAPYNTVGRDTMDLGLGAFLHDSTEFGKFRVPTLRNIALTAPYGHNGYFKTLEEIVHFYNVRDVEEYPAPEYAETVNRDELGNLGLTPEEEAAIVAFMHTLTDGYQID</sequence>
<dbReference type="Gene3D" id="1.10.760.10">
    <property type="entry name" value="Cytochrome c-like domain"/>
    <property type="match status" value="2"/>
</dbReference>
<comment type="caution">
    <text evidence="9">The sequence shown here is derived from an EMBL/GenBank/DDBJ whole genome shotgun (WGS) entry which is preliminary data.</text>
</comment>
<proteinExistence type="predicted"/>
<evidence type="ECO:0000256" key="2">
    <source>
        <dbReference type="ARBA" id="ARBA00022617"/>
    </source>
</evidence>
<dbReference type="PROSITE" id="PS51007">
    <property type="entry name" value="CYTC"/>
    <property type="match status" value="1"/>
</dbReference>
<dbReference type="InterPro" id="IPR004852">
    <property type="entry name" value="Di-haem_cyt_c_peroxidsae"/>
</dbReference>
<protein>
    <submittedName>
        <fullName evidence="9">C-type cytochrome</fullName>
    </submittedName>
</protein>
<dbReference type="SUPFAM" id="SSF46626">
    <property type="entry name" value="Cytochrome c"/>
    <property type="match status" value="2"/>
</dbReference>
<gene>
    <name evidence="9" type="ORF">H8S65_03520</name>
</gene>
<keyword evidence="2 7" id="KW-0349">Heme</keyword>
<dbReference type="InterPro" id="IPR051395">
    <property type="entry name" value="Cytochrome_c_Peroxidase/MauG"/>
</dbReference>
<keyword evidence="10" id="KW-1185">Reference proteome</keyword>
<evidence type="ECO:0000313" key="9">
    <source>
        <dbReference type="EMBL" id="MBC5631852.1"/>
    </source>
</evidence>
<dbReference type="Pfam" id="PF03150">
    <property type="entry name" value="CCP_MauG"/>
    <property type="match status" value="1"/>
</dbReference>
<dbReference type="PANTHER" id="PTHR30600:SF10">
    <property type="entry name" value="BLL6722 PROTEIN"/>
    <property type="match status" value="1"/>
</dbReference>
<keyword evidence="6 7" id="KW-0408">Iron</keyword>
<evidence type="ECO:0000256" key="1">
    <source>
        <dbReference type="ARBA" id="ARBA00004196"/>
    </source>
</evidence>
<dbReference type="RefSeq" id="WP_186928583.1">
    <property type="nucleotide sequence ID" value="NZ_JACOOJ010000004.1"/>
</dbReference>
<evidence type="ECO:0000259" key="8">
    <source>
        <dbReference type="PROSITE" id="PS51007"/>
    </source>
</evidence>
<evidence type="ECO:0000256" key="3">
    <source>
        <dbReference type="ARBA" id="ARBA00022723"/>
    </source>
</evidence>